<comment type="function">
    <text evidence="12 13">RNA polymerase that catalyzes the synthesis of short RNA molecules used as primers for DNA polymerase during DNA replication.</text>
</comment>
<evidence type="ECO:0000256" key="8">
    <source>
        <dbReference type="ARBA" id="ARBA00022833"/>
    </source>
</evidence>
<evidence type="ECO:0000256" key="11">
    <source>
        <dbReference type="ARBA" id="ARBA00023163"/>
    </source>
</evidence>
<feature type="domain" description="Toprim" evidence="15">
    <location>
        <begin position="255"/>
        <end position="336"/>
    </location>
</feature>
<dbReference type="Gene3D" id="1.10.860.10">
    <property type="entry name" value="DNAb Helicase, Chain A"/>
    <property type="match status" value="1"/>
</dbReference>
<dbReference type="STRING" id="1802069.A2970_00470"/>
<dbReference type="Pfam" id="PF08275">
    <property type="entry name" value="DNAG_N"/>
    <property type="match status" value="1"/>
</dbReference>
<dbReference type="NCBIfam" id="TIGR01391">
    <property type="entry name" value="dnaG"/>
    <property type="match status" value="1"/>
</dbReference>
<comment type="subunit">
    <text evidence="12">Monomer. Interacts with DnaB.</text>
</comment>
<dbReference type="Pfam" id="PF01807">
    <property type="entry name" value="Zn_ribbon_DnaG"/>
    <property type="match status" value="1"/>
</dbReference>
<dbReference type="InterPro" id="IPR006171">
    <property type="entry name" value="TOPRIM_dom"/>
</dbReference>
<evidence type="ECO:0000256" key="10">
    <source>
        <dbReference type="ARBA" id="ARBA00023125"/>
    </source>
</evidence>
<organism evidence="16 17">
    <name type="scientific">Candidatus Roizmanbacteria bacterium RIFCSPLOWO2_01_FULL_44_13</name>
    <dbReference type="NCBI Taxonomy" id="1802069"/>
    <lineage>
        <taxon>Bacteria</taxon>
        <taxon>Candidatus Roizmaniibacteriota</taxon>
    </lineage>
</organism>
<evidence type="ECO:0000313" key="16">
    <source>
        <dbReference type="EMBL" id="OGK53086.1"/>
    </source>
</evidence>
<evidence type="ECO:0000256" key="9">
    <source>
        <dbReference type="ARBA" id="ARBA00022842"/>
    </source>
</evidence>
<comment type="catalytic activity">
    <reaction evidence="12">
        <text>ssDNA + n NTP = ssDNA/pppN(pN)n-1 hybrid + (n-1) diphosphate.</text>
        <dbReference type="EC" id="2.7.7.101"/>
    </reaction>
</comment>
<dbReference type="FunFam" id="3.90.980.10:FF:000001">
    <property type="entry name" value="DNA primase"/>
    <property type="match status" value="1"/>
</dbReference>
<dbReference type="InterPro" id="IPR050219">
    <property type="entry name" value="DnaG_primase"/>
</dbReference>
<dbReference type="PROSITE" id="PS50880">
    <property type="entry name" value="TOPRIM"/>
    <property type="match status" value="1"/>
</dbReference>
<dbReference type="SUPFAM" id="SSF56731">
    <property type="entry name" value="DNA primase core"/>
    <property type="match status" value="1"/>
</dbReference>
<dbReference type="Proteomes" id="UP000178857">
    <property type="component" value="Unassembled WGS sequence"/>
</dbReference>
<dbReference type="GO" id="GO:0003677">
    <property type="term" value="F:DNA binding"/>
    <property type="evidence" value="ECO:0007669"/>
    <property type="project" value="UniProtKB-KW"/>
</dbReference>
<dbReference type="Gene3D" id="3.40.1360.10">
    <property type="match status" value="1"/>
</dbReference>
<comment type="cofactor">
    <cofactor evidence="13 14">
        <name>Zn(2+)</name>
        <dbReference type="ChEBI" id="CHEBI:29105"/>
    </cofactor>
    <text evidence="13 14">Binds 1 zinc ion per monomer.</text>
</comment>
<sequence length="590" mass="67784">MDNPVEEIKKKIDAVEFIGSFIALKKAGRNFKALCPFHNEKSPSFIVSPERQIWHCFGSCGEGGDIVKFLMKWENITFFEALKELAKKAGVQLRNVTFDDRVYKKKERYYNMNLLAAEFFQYVLNKSKFGGKALEYLKGRDINRATAEKFRLGYSPVSWESLKQFLKKKKFEEEEMVDNGLLVKNEKGRFYDRFRGRLMFPIIDSRDRVVGFSGRILEGKPDEAKYVNTPETPIYHKRETLYGINVALPEIKKEKNAYLVEGEFDMITPYIRGFKNFVAIKGSALTSDQLMQLRRFTPKLTLIFDNDEAGVEAAKRGIDEAEKLDVELAVVNFDFAKDPDEAIRTNEAAFKKTIANPVSIYDFIIDEAINKHSLTDAFGKKKIGDEVIPYIERIANPIVKSHYVKKLSRLLDVPESTIEIMIAQLRRKKKQQVVYKSIAKKETEETREVVIEKYILSFIFQSEDPYAVGDLVFSTISPSDFSIPSHGKIAENFLKTKKESTGKFNLDKFVVHLSPPVKPTFDEIYLFASADVVLPGENVKKLVYEMKRFSLKRQIKKILSEDSEKNPKNNKELLQAAASLKEVEKNLFSL</sequence>
<dbReference type="InterPro" id="IPR034151">
    <property type="entry name" value="TOPRIM_DnaG_bac"/>
</dbReference>
<evidence type="ECO:0000256" key="12">
    <source>
        <dbReference type="HAMAP-Rule" id="MF_00974"/>
    </source>
</evidence>
<keyword evidence="6 13" id="KW-0479">Metal-binding</keyword>
<dbReference type="SMART" id="SM00400">
    <property type="entry name" value="ZnF_CHCC"/>
    <property type="match status" value="1"/>
</dbReference>
<dbReference type="PIRSF" id="PIRSF002811">
    <property type="entry name" value="DnaG"/>
    <property type="match status" value="1"/>
</dbReference>
<dbReference type="InterPro" id="IPR002694">
    <property type="entry name" value="Znf_CHC2"/>
</dbReference>
<dbReference type="SMART" id="SM00493">
    <property type="entry name" value="TOPRIM"/>
    <property type="match status" value="1"/>
</dbReference>
<dbReference type="GO" id="GO:0006269">
    <property type="term" value="P:DNA replication, synthesis of primer"/>
    <property type="evidence" value="ECO:0007669"/>
    <property type="project" value="UniProtKB-UniRule"/>
</dbReference>
<keyword evidence="8 13" id="KW-0862">Zinc</keyword>
<dbReference type="InterPro" id="IPR006295">
    <property type="entry name" value="DNA_primase_DnaG"/>
</dbReference>
<keyword evidence="5 12" id="KW-0235">DNA replication</keyword>
<dbReference type="GO" id="GO:0003899">
    <property type="term" value="F:DNA-directed RNA polymerase activity"/>
    <property type="evidence" value="ECO:0007669"/>
    <property type="project" value="UniProtKB-UniRule"/>
</dbReference>
<reference evidence="16 17" key="1">
    <citation type="journal article" date="2016" name="Nat. Commun.">
        <title>Thousands of microbial genomes shed light on interconnected biogeochemical processes in an aquifer system.</title>
        <authorList>
            <person name="Anantharaman K."/>
            <person name="Brown C.T."/>
            <person name="Hug L.A."/>
            <person name="Sharon I."/>
            <person name="Castelle C.J."/>
            <person name="Probst A.J."/>
            <person name="Thomas B.C."/>
            <person name="Singh A."/>
            <person name="Wilkins M.J."/>
            <person name="Karaoz U."/>
            <person name="Brodie E.L."/>
            <person name="Williams K.H."/>
            <person name="Hubbard S.S."/>
            <person name="Banfield J.F."/>
        </authorList>
    </citation>
    <scope>NUCLEOTIDE SEQUENCE [LARGE SCALE GENOMIC DNA]</scope>
</reference>
<feature type="zinc finger region" description="CHC2-type" evidence="14">
    <location>
        <begin position="35"/>
        <end position="60"/>
    </location>
</feature>
<keyword evidence="9" id="KW-0460">Magnesium</keyword>
<dbReference type="GO" id="GO:0000428">
    <property type="term" value="C:DNA-directed RNA polymerase complex"/>
    <property type="evidence" value="ECO:0007669"/>
    <property type="project" value="UniProtKB-KW"/>
</dbReference>
<dbReference type="Pfam" id="PF13155">
    <property type="entry name" value="Toprim_2"/>
    <property type="match status" value="1"/>
</dbReference>
<dbReference type="Gene3D" id="3.90.980.10">
    <property type="entry name" value="DNA primase, catalytic core, N-terminal domain"/>
    <property type="match status" value="1"/>
</dbReference>
<dbReference type="InterPro" id="IPR036977">
    <property type="entry name" value="DNA_primase_Znf_CHC2"/>
</dbReference>
<evidence type="ECO:0000256" key="6">
    <source>
        <dbReference type="ARBA" id="ARBA00022723"/>
    </source>
</evidence>
<evidence type="ECO:0000256" key="3">
    <source>
        <dbReference type="ARBA" id="ARBA00022679"/>
    </source>
</evidence>
<keyword evidence="1 12" id="KW-0240">DNA-directed RNA polymerase</keyword>
<evidence type="ECO:0000313" key="17">
    <source>
        <dbReference type="Proteomes" id="UP000178857"/>
    </source>
</evidence>
<dbReference type="Pfam" id="PF10410">
    <property type="entry name" value="DnaB_bind"/>
    <property type="match status" value="1"/>
</dbReference>
<dbReference type="PANTHER" id="PTHR30313:SF2">
    <property type="entry name" value="DNA PRIMASE"/>
    <property type="match status" value="1"/>
</dbReference>
<evidence type="ECO:0000256" key="2">
    <source>
        <dbReference type="ARBA" id="ARBA00022515"/>
    </source>
</evidence>
<keyword evidence="11 12" id="KW-0804">Transcription</keyword>
<accession>A0A1F7JBU8</accession>
<keyword evidence="4 12" id="KW-0548">Nucleotidyltransferase</keyword>
<keyword evidence="7 14" id="KW-0863">Zinc-finger</keyword>
<evidence type="ECO:0000256" key="4">
    <source>
        <dbReference type="ARBA" id="ARBA00022695"/>
    </source>
</evidence>
<comment type="caution">
    <text evidence="16">The sequence shown here is derived from an EMBL/GenBank/DDBJ whole genome shotgun (WGS) entry which is preliminary data.</text>
</comment>
<dbReference type="Gene3D" id="3.90.580.10">
    <property type="entry name" value="Zinc finger, CHC2-type domain"/>
    <property type="match status" value="1"/>
</dbReference>
<dbReference type="EMBL" id="MGAT01000006">
    <property type="protein sequence ID" value="OGK53086.1"/>
    <property type="molecule type" value="Genomic_DNA"/>
</dbReference>
<evidence type="ECO:0000256" key="1">
    <source>
        <dbReference type="ARBA" id="ARBA00022478"/>
    </source>
</evidence>
<dbReference type="GO" id="GO:1990077">
    <property type="term" value="C:primosome complex"/>
    <property type="evidence" value="ECO:0007669"/>
    <property type="project" value="UniProtKB-KW"/>
</dbReference>
<dbReference type="PANTHER" id="PTHR30313">
    <property type="entry name" value="DNA PRIMASE"/>
    <property type="match status" value="1"/>
</dbReference>
<dbReference type="CDD" id="cd03364">
    <property type="entry name" value="TOPRIM_DnaG_primases"/>
    <property type="match status" value="1"/>
</dbReference>
<evidence type="ECO:0000256" key="5">
    <source>
        <dbReference type="ARBA" id="ARBA00022705"/>
    </source>
</evidence>
<dbReference type="InterPro" id="IPR019475">
    <property type="entry name" value="DNA_primase_DnaB-bd"/>
</dbReference>
<dbReference type="GO" id="GO:0005737">
    <property type="term" value="C:cytoplasm"/>
    <property type="evidence" value="ECO:0007669"/>
    <property type="project" value="TreeGrafter"/>
</dbReference>
<name>A0A1F7JBU8_9BACT</name>
<dbReference type="FunFam" id="3.90.580.10:FF:000001">
    <property type="entry name" value="DNA primase"/>
    <property type="match status" value="1"/>
</dbReference>
<proteinExistence type="inferred from homology"/>
<comment type="similarity">
    <text evidence="12 13">Belongs to the DnaG primase family.</text>
</comment>
<dbReference type="GO" id="GO:0008270">
    <property type="term" value="F:zinc ion binding"/>
    <property type="evidence" value="ECO:0007669"/>
    <property type="project" value="UniProtKB-KW"/>
</dbReference>
<keyword evidence="2 12" id="KW-0639">Primosome</keyword>
<evidence type="ECO:0000259" key="15">
    <source>
        <dbReference type="PROSITE" id="PS50880"/>
    </source>
</evidence>
<dbReference type="InterPro" id="IPR037068">
    <property type="entry name" value="DNA_primase_core_N_sf"/>
</dbReference>
<keyword evidence="10 12" id="KW-0238">DNA-binding</keyword>
<evidence type="ECO:0000256" key="13">
    <source>
        <dbReference type="PIRNR" id="PIRNR002811"/>
    </source>
</evidence>
<dbReference type="AlphaFoldDB" id="A0A1F7JBU8"/>
<dbReference type="InterPro" id="IPR016136">
    <property type="entry name" value="DNA_helicase_N/primase_C"/>
</dbReference>
<dbReference type="InterPro" id="IPR013264">
    <property type="entry name" value="DNAG_N"/>
</dbReference>
<dbReference type="SUPFAM" id="SSF57783">
    <property type="entry name" value="Zinc beta-ribbon"/>
    <property type="match status" value="1"/>
</dbReference>
<gene>
    <name evidence="12" type="primary">dnaG</name>
    <name evidence="16" type="ORF">A2970_00470</name>
</gene>
<evidence type="ECO:0000256" key="7">
    <source>
        <dbReference type="ARBA" id="ARBA00022771"/>
    </source>
</evidence>
<keyword evidence="3 12" id="KW-0808">Transferase</keyword>
<evidence type="ECO:0000256" key="14">
    <source>
        <dbReference type="PIRSR" id="PIRSR002811-1"/>
    </source>
</evidence>
<dbReference type="EC" id="2.7.7.101" evidence="12"/>
<dbReference type="HAMAP" id="MF_00974">
    <property type="entry name" value="DNA_primase_DnaG"/>
    <property type="match status" value="1"/>
</dbReference>
<dbReference type="InterPro" id="IPR030846">
    <property type="entry name" value="DnaG_bac"/>
</dbReference>
<protein>
    <recommendedName>
        <fullName evidence="12 13">DNA primase</fullName>
        <ecNumber evidence="12">2.7.7.101</ecNumber>
    </recommendedName>
</protein>
<comment type="caution">
    <text evidence="12">Lacks conserved residue(s) required for the propagation of feature annotation.</text>
</comment>